<evidence type="ECO:0000256" key="1">
    <source>
        <dbReference type="SAM" id="SignalP"/>
    </source>
</evidence>
<reference evidence="2 3" key="1">
    <citation type="submission" date="2016-10" db="EMBL/GenBank/DDBJ databases">
        <title>Genome sequence of the basidiomycete white-rot fungus Trametes pubescens.</title>
        <authorList>
            <person name="Makela M.R."/>
            <person name="Granchi Z."/>
            <person name="Peng M."/>
            <person name="De Vries R.P."/>
            <person name="Grigoriev I."/>
            <person name="Riley R."/>
            <person name="Hilden K."/>
        </authorList>
    </citation>
    <scope>NUCLEOTIDE SEQUENCE [LARGE SCALE GENOMIC DNA]</scope>
    <source>
        <strain evidence="2 3">FBCC735</strain>
    </source>
</reference>
<dbReference type="GO" id="GO:0000329">
    <property type="term" value="C:fungal-type vacuole membrane"/>
    <property type="evidence" value="ECO:0007669"/>
    <property type="project" value="TreeGrafter"/>
</dbReference>
<name>A0A1M2VQY1_TRAPU</name>
<comment type="caution">
    <text evidence="2">The sequence shown here is derived from an EMBL/GenBank/DDBJ whole genome shotgun (WGS) entry which is preliminary data.</text>
</comment>
<feature type="chain" id="PRO_5011979047" description="Vacuolar protein sorting-associated protein TDA6" evidence="1">
    <location>
        <begin position="21"/>
        <end position="336"/>
    </location>
</feature>
<dbReference type="OrthoDB" id="188042at2759"/>
<organism evidence="2 3">
    <name type="scientific">Trametes pubescens</name>
    <name type="common">White-rot fungus</name>
    <dbReference type="NCBI Taxonomy" id="154538"/>
    <lineage>
        <taxon>Eukaryota</taxon>
        <taxon>Fungi</taxon>
        <taxon>Dikarya</taxon>
        <taxon>Basidiomycota</taxon>
        <taxon>Agaricomycotina</taxon>
        <taxon>Agaricomycetes</taxon>
        <taxon>Polyporales</taxon>
        <taxon>Polyporaceae</taxon>
        <taxon>Trametes</taxon>
    </lineage>
</organism>
<gene>
    <name evidence="2" type="ORF">TRAPUB_13503</name>
</gene>
<feature type="signal peptide" evidence="1">
    <location>
        <begin position="1"/>
        <end position="20"/>
    </location>
</feature>
<dbReference type="PANTHER" id="PTHR48220">
    <property type="match status" value="1"/>
</dbReference>
<sequence length="336" mass="36081">MVGRTFTALPVLLCALTAAATPTMRLARRDPVPSFVLQNAPVSHLWSQEQWWPADVAEHLTHMVPEADFAAVAQEVTLETVGGLASDVFLTSKDDVTKQPAWITSVVGKPDASAKSAAPATIVLVEKDGGILDAFFFYFYSFDHGGKVLDIEFGDHVGDWEHSMVRFVNGAPTTVYLSAHSGGSAFTFDATEKTNGRPTTYIAGGTHANYATPGKHCHDLPLDLLCDQTDAGPLWDPTLNFRGFWFDSATNTFSVAGGADVGGQEEPAEGAGWLSFAGAWGDEQYKILEHGQYCIETPDVVDECEFVSGPTGPIAKNLGRTAVCQKEDSCTIETSL</sequence>
<evidence type="ECO:0000313" key="3">
    <source>
        <dbReference type="Proteomes" id="UP000184267"/>
    </source>
</evidence>
<dbReference type="OMA" id="DAIWYSQ"/>
<keyword evidence="3" id="KW-1185">Reference proteome</keyword>
<dbReference type="PANTHER" id="PTHR48220:SF1">
    <property type="entry name" value="VACUOLAR PROTEIN SORTING-ASSOCIATED PROTEIN 62-RELATED"/>
    <property type="match status" value="1"/>
</dbReference>
<dbReference type="InterPro" id="IPR053102">
    <property type="entry name" value="VPS_Associated"/>
</dbReference>
<proteinExistence type="predicted"/>
<dbReference type="Pfam" id="PF06101">
    <property type="entry name" value="Vps62"/>
    <property type="match status" value="1"/>
</dbReference>
<keyword evidence="1" id="KW-0732">Signal</keyword>
<evidence type="ECO:0008006" key="4">
    <source>
        <dbReference type="Google" id="ProtNLM"/>
    </source>
</evidence>
<dbReference type="EMBL" id="MNAD01000827">
    <property type="protein sequence ID" value="OJT10014.1"/>
    <property type="molecule type" value="Genomic_DNA"/>
</dbReference>
<protein>
    <recommendedName>
        <fullName evidence="4">Vacuolar protein sorting-associated protein TDA6</fullName>
    </recommendedName>
</protein>
<accession>A0A1M2VQY1</accession>
<dbReference type="AlphaFoldDB" id="A0A1M2VQY1"/>
<dbReference type="STRING" id="154538.A0A1M2VQY1"/>
<dbReference type="Proteomes" id="UP000184267">
    <property type="component" value="Unassembled WGS sequence"/>
</dbReference>
<dbReference type="GO" id="GO:0006623">
    <property type="term" value="P:protein targeting to vacuole"/>
    <property type="evidence" value="ECO:0007669"/>
    <property type="project" value="TreeGrafter"/>
</dbReference>
<dbReference type="InterPro" id="IPR009291">
    <property type="entry name" value="Vps62"/>
</dbReference>
<evidence type="ECO:0000313" key="2">
    <source>
        <dbReference type="EMBL" id="OJT10014.1"/>
    </source>
</evidence>